<dbReference type="RefSeq" id="WP_011638849.1">
    <property type="nucleotide sequence ID" value="NC_008345.1"/>
</dbReference>
<dbReference type="Pfam" id="PF02810">
    <property type="entry name" value="SEC-C"/>
    <property type="match status" value="1"/>
</dbReference>
<keyword evidence="3" id="KW-1185">Reference proteome</keyword>
<name>Q07XL6_SHEFN</name>
<dbReference type="eggNOG" id="COG3012">
    <property type="taxonomic scope" value="Bacteria"/>
</dbReference>
<reference evidence="2 3" key="1">
    <citation type="submission" date="2006-08" db="EMBL/GenBank/DDBJ databases">
        <title>Complete sequence of Shewanella frigidimarina NCIMB 400.</title>
        <authorList>
            <consortium name="US DOE Joint Genome Institute"/>
            <person name="Copeland A."/>
            <person name="Lucas S."/>
            <person name="Lapidus A."/>
            <person name="Barry K."/>
            <person name="Detter J.C."/>
            <person name="Glavina del Rio T."/>
            <person name="Hammon N."/>
            <person name="Israni S."/>
            <person name="Dalin E."/>
            <person name="Tice H."/>
            <person name="Pitluck S."/>
            <person name="Fredrickson J.K."/>
            <person name="Kolker E."/>
            <person name="McCuel L.A."/>
            <person name="DiChristina T."/>
            <person name="Nealson K.H."/>
            <person name="Newman D."/>
            <person name="Tiedje J.M."/>
            <person name="Zhou J."/>
            <person name="Romine M.F."/>
            <person name="Culley D.E."/>
            <person name="Serres M."/>
            <person name="Chertkov O."/>
            <person name="Brettin T."/>
            <person name="Bruce D."/>
            <person name="Han C."/>
            <person name="Tapia R."/>
            <person name="Gilna P."/>
            <person name="Schmutz J."/>
            <person name="Larimer F."/>
            <person name="Land M."/>
            <person name="Hauser L."/>
            <person name="Kyrpides N."/>
            <person name="Mikhailova N."/>
            <person name="Richardson P."/>
        </authorList>
    </citation>
    <scope>NUCLEOTIDE SEQUENCE [LARGE SCALE GENOMIC DNA]</scope>
    <source>
        <strain evidence="2 3">NCIMB 400</strain>
    </source>
</reference>
<dbReference type="PANTHER" id="PTHR33747:SF1">
    <property type="entry name" value="ADENYLATE CYCLASE-ASSOCIATED CAP C-TERMINAL DOMAIN-CONTAINING PROTEIN"/>
    <property type="match status" value="1"/>
</dbReference>
<sequence>MTIRKEQDIFDELEHLSSKEGFIDVLSFLCWKDTFVHGRNGIIDEDAFANNFDRSKLCRTELATLYGLMCKTGVTGNGLTINEIVEYAQRVYELFEELHRSFYNAEDFEETTEKLESFKNLANGSSFMREAIFYSGESVFKHQYRDLVKIRYQKDNPWLKENKGFVIEDAISVLEVIDKLQLEKLNTLVPNIFQKDNQAPFSSAFCFSADELHRHSELSKEVTFNVLSALSASPTSGMNGFSSVDDFNHRNAFPIVKLDDGLYASFLSFSNWESLYESPFFWFNTDSSYKGTASDHRGEFTEDFTADRLRKVFPPQNVYTNIDIYDGKNRAGEIDVLVVHGKYAIVIQAKSKKLTIPARKGNSKQLKSDFKAAVQDAYDQSYLCAELLQRKDVKFKDAEGKVVALGDDYESIFPVCIVSDHYPALASQAQHFLRHTVTETIKHPYVMDVFLIDMMTEMLSSPLYFLDFVTKRSDHGDSIHSNHELTTLSCYIIQNLFFDENPDMVILDDDVSASLELSMLARREDGFDHIPKTPRGILTNYSGTLIGNILDDIKNSCDLGLMKLGFHILSLSEGSGNIINDAISQMVDLHKKDNKHHDATLPILEAKKGLTIHVNNDEDEVSGKRLVAHCEKRKYTCKADEWVGLCFSPVSSKFRFATYHCSKWEPSVKMDKIVESLPKISDAHEVKNGKVDFKAKQAVRKKIGRNSSCPCGSGKKFKRCCI</sequence>
<protein>
    <submittedName>
        <fullName evidence="2">NERD domain protein</fullName>
    </submittedName>
</protein>
<gene>
    <name evidence="2" type="ordered locus">Sfri_3412</name>
</gene>
<evidence type="ECO:0000313" key="2">
    <source>
        <dbReference type="EMBL" id="ABI73248.1"/>
    </source>
</evidence>
<dbReference type="SUPFAM" id="SSF103642">
    <property type="entry name" value="Sec-C motif"/>
    <property type="match status" value="1"/>
</dbReference>
<feature type="domain" description="NERD" evidence="1">
    <location>
        <begin position="297"/>
        <end position="392"/>
    </location>
</feature>
<dbReference type="Pfam" id="PF08378">
    <property type="entry name" value="NERD"/>
    <property type="match status" value="1"/>
</dbReference>
<dbReference type="GeneID" id="41838787"/>
<dbReference type="KEGG" id="sfr:Sfri_3412"/>
<dbReference type="STRING" id="318167.Sfri_3412"/>
<dbReference type="AlphaFoldDB" id="Q07XL6"/>
<dbReference type="HOGENOM" id="CLU_023088_0_0_6"/>
<dbReference type="Proteomes" id="UP000000684">
    <property type="component" value="Chromosome"/>
</dbReference>
<dbReference type="InterPro" id="IPR011528">
    <property type="entry name" value="NERD"/>
</dbReference>
<dbReference type="InterPro" id="IPR004027">
    <property type="entry name" value="SEC_C_motif"/>
</dbReference>
<evidence type="ECO:0000313" key="3">
    <source>
        <dbReference type="Proteomes" id="UP000000684"/>
    </source>
</evidence>
<dbReference type="Gene3D" id="3.10.450.50">
    <property type="match status" value="1"/>
</dbReference>
<dbReference type="EMBL" id="CP000447">
    <property type="protein sequence ID" value="ABI73248.1"/>
    <property type="molecule type" value="Genomic_DNA"/>
</dbReference>
<accession>Q07XL6</accession>
<dbReference type="PANTHER" id="PTHR33747">
    <property type="entry name" value="UPF0225 PROTEIN SCO1677"/>
    <property type="match status" value="1"/>
</dbReference>
<proteinExistence type="predicted"/>
<evidence type="ECO:0000259" key="1">
    <source>
        <dbReference type="Pfam" id="PF08378"/>
    </source>
</evidence>
<organism evidence="2 3">
    <name type="scientific">Shewanella frigidimarina (strain NCIMB 400)</name>
    <dbReference type="NCBI Taxonomy" id="318167"/>
    <lineage>
        <taxon>Bacteria</taxon>
        <taxon>Pseudomonadati</taxon>
        <taxon>Pseudomonadota</taxon>
        <taxon>Gammaproteobacteria</taxon>
        <taxon>Alteromonadales</taxon>
        <taxon>Shewanellaceae</taxon>
        <taxon>Shewanella</taxon>
    </lineage>
</organism>